<dbReference type="PROSITE" id="PS00374">
    <property type="entry name" value="MGMT"/>
    <property type="match status" value="1"/>
</dbReference>
<dbReference type="InterPro" id="IPR036388">
    <property type="entry name" value="WH-like_DNA-bd_sf"/>
</dbReference>
<dbReference type="PANTHER" id="PTHR10815">
    <property type="entry name" value="METHYLATED-DNA--PROTEIN-CYSTEINE METHYLTRANSFERASE"/>
    <property type="match status" value="1"/>
</dbReference>
<evidence type="ECO:0000256" key="3">
    <source>
        <dbReference type="ARBA" id="ARBA00022679"/>
    </source>
</evidence>
<feature type="domain" description="Methylated-DNA-[protein]-cysteine S-methyltransferase DNA binding" evidence="7">
    <location>
        <begin position="69"/>
        <end position="148"/>
    </location>
</feature>
<evidence type="ECO:0000313" key="9">
    <source>
        <dbReference type="Proteomes" id="UP001499951"/>
    </source>
</evidence>
<accession>A0ABP3PJ19</accession>
<evidence type="ECO:0000256" key="1">
    <source>
        <dbReference type="ARBA" id="ARBA00001286"/>
    </source>
</evidence>
<comment type="caution">
    <text evidence="8">The sequence shown here is derived from an EMBL/GenBank/DDBJ whole genome shotgun (WGS) entry which is preliminary data.</text>
</comment>
<dbReference type="CDD" id="cd06445">
    <property type="entry name" value="ATase"/>
    <property type="match status" value="1"/>
</dbReference>
<dbReference type="InterPro" id="IPR001497">
    <property type="entry name" value="MethylDNA_cys_MeTrfase_AS"/>
</dbReference>
<evidence type="ECO:0000256" key="6">
    <source>
        <dbReference type="ARBA" id="ARBA00049348"/>
    </source>
</evidence>
<evidence type="ECO:0000313" key="8">
    <source>
        <dbReference type="EMBL" id="GAA0568402.1"/>
    </source>
</evidence>
<dbReference type="EMBL" id="BAAADD010000004">
    <property type="protein sequence ID" value="GAA0568402.1"/>
    <property type="molecule type" value="Genomic_DNA"/>
</dbReference>
<evidence type="ECO:0000256" key="2">
    <source>
        <dbReference type="ARBA" id="ARBA00022603"/>
    </source>
</evidence>
<dbReference type="InterPro" id="IPR014048">
    <property type="entry name" value="MethylDNA_cys_MeTrfase_DNA-bd"/>
</dbReference>
<comment type="catalytic activity">
    <reaction evidence="6">
        <text>a 6-O-methyl-2'-deoxyguanosine in DNA + L-cysteinyl-[protein] = S-methyl-L-cysteinyl-[protein] + a 2'-deoxyguanosine in DNA</text>
        <dbReference type="Rhea" id="RHEA:24000"/>
        <dbReference type="Rhea" id="RHEA-COMP:10131"/>
        <dbReference type="Rhea" id="RHEA-COMP:10132"/>
        <dbReference type="Rhea" id="RHEA-COMP:11367"/>
        <dbReference type="Rhea" id="RHEA-COMP:11368"/>
        <dbReference type="ChEBI" id="CHEBI:29950"/>
        <dbReference type="ChEBI" id="CHEBI:82612"/>
        <dbReference type="ChEBI" id="CHEBI:85445"/>
        <dbReference type="ChEBI" id="CHEBI:85448"/>
        <dbReference type="EC" id="2.1.1.63"/>
    </reaction>
</comment>
<evidence type="ECO:0000256" key="5">
    <source>
        <dbReference type="ARBA" id="ARBA00023204"/>
    </source>
</evidence>
<dbReference type="InterPro" id="IPR036217">
    <property type="entry name" value="MethylDNA_cys_MeTrfase_DNAb"/>
</dbReference>
<proteinExistence type="predicted"/>
<protein>
    <submittedName>
        <fullName evidence="8">Methylated-DNA--[protein]-cysteine S-methyltransferase</fullName>
    </submittedName>
</protein>
<dbReference type="SUPFAM" id="SSF46767">
    <property type="entry name" value="Methylated DNA-protein cysteine methyltransferase, C-terminal domain"/>
    <property type="match status" value="1"/>
</dbReference>
<evidence type="ECO:0000256" key="4">
    <source>
        <dbReference type="ARBA" id="ARBA00022763"/>
    </source>
</evidence>
<keyword evidence="2" id="KW-0489">Methyltransferase</keyword>
<reference evidence="9" key="1">
    <citation type="journal article" date="2019" name="Int. J. Syst. Evol. Microbiol.">
        <title>The Global Catalogue of Microorganisms (GCM) 10K type strain sequencing project: providing services to taxonomists for standard genome sequencing and annotation.</title>
        <authorList>
            <consortium name="The Broad Institute Genomics Platform"/>
            <consortium name="The Broad Institute Genome Sequencing Center for Infectious Disease"/>
            <person name="Wu L."/>
            <person name="Ma J."/>
        </authorList>
    </citation>
    <scope>NUCLEOTIDE SEQUENCE [LARGE SCALE GENOMIC DNA]</scope>
    <source>
        <strain evidence="9">JCM 15089</strain>
    </source>
</reference>
<dbReference type="PANTHER" id="PTHR10815:SF5">
    <property type="entry name" value="METHYLATED-DNA--PROTEIN-CYSTEINE METHYLTRANSFERASE"/>
    <property type="match status" value="1"/>
</dbReference>
<organism evidence="8 9">
    <name type="scientific">Rhizomicrobium electricum</name>
    <dbReference type="NCBI Taxonomy" id="480070"/>
    <lineage>
        <taxon>Bacteria</taxon>
        <taxon>Pseudomonadati</taxon>
        <taxon>Pseudomonadota</taxon>
        <taxon>Alphaproteobacteria</taxon>
        <taxon>Micropepsales</taxon>
        <taxon>Micropepsaceae</taxon>
        <taxon>Rhizomicrobium</taxon>
    </lineage>
</organism>
<dbReference type="NCBIfam" id="TIGR00589">
    <property type="entry name" value="ogt"/>
    <property type="match status" value="1"/>
</dbReference>
<keyword evidence="3" id="KW-0808">Transferase</keyword>
<name>A0ABP3PJ19_9PROT</name>
<gene>
    <name evidence="8" type="ORF">GCM10008942_16250</name>
</gene>
<keyword evidence="9" id="KW-1185">Reference proteome</keyword>
<sequence>MGQARLVYDAEGVVHAFGWYEGDTWLERFGRADFVEGADPFGLVAAMAAYFDSDVRAIDHIRVRMRGAPFQNTVWQALRSIPAGETMSYGALAKMLGQPGAMRAVGLANGANPIGVIVPCHRVIGADGSLTGYGGGIARKKWLLAHEARHTGLFGSLR</sequence>
<evidence type="ECO:0000259" key="7">
    <source>
        <dbReference type="Pfam" id="PF01035"/>
    </source>
</evidence>
<dbReference type="Proteomes" id="UP001499951">
    <property type="component" value="Unassembled WGS sequence"/>
</dbReference>
<dbReference type="Pfam" id="PF01035">
    <property type="entry name" value="DNA_binding_1"/>
    <property type="match status" value="1"/>
</dbReference>
<keyword evidence="4" id="KW-0227">DNA damage</keyword>
<comment type="catalytic activity">
    <reaction evidence="1">
        <text>a 4-O-methyl-thymidine in DNA + L-cysteinyl-[protein] = a thymidine in DNA + S-methyl-L-cysteinyl-[protein]</text>
        <dbReference type="Rhea" id="RHEA:53428"/>
        <dbReference type="Rhea" id="RHEA-COMP:10131"/>
        <dbReference type="Rhea" id="RHEA-COMP:10132"/>
        <dbReference type="Rhea" id="RHEA-COMP:13555"/>
        <dbReference type="Rhea" id="RHEA-COMP:13556"/>
        <dbReference type="ChEBI" id="CHEBI:29950"/>
        <dbReference type="ChEBI" id="CHEBI:82612"/>
        <dbReference type="ChEBI" id="CHEBI:137386"/>
        <dbReference type="ChEBI" id="CHEBI:137387"/>
        <dbReference type="EC" id="2.1.1.63"/>
    </reaction>
</comment>
<keyword evidence="5" id="KW-0234">DNA repair</keyword>
<dbReference type="Gene3D" id="1.10.10.10">
    <property type="entry name" value="Winged helix-like DNA-binding domain superfamily/Winged helix DNA-binding domain"/>
    <property type="match status" value="1"/>
</dbReference>